<comment type="caution">
    <text evidence="1">The sequence shown here is derived from an EMBL/GenBank/DDBJ whole genome shotgun (WGS) entry which is preliminary data.</text>
</comment>
<gene>
    <name evidence="1" type="ORF">Pcinc_030843</name>
</gene>
<name>A0AAE1K5G2_PETCI</name>
<sequence length="99" mass="10699">MSSMGYKRVGVIRSLCRQSAPHSESTTTTMKVLVVLSLAAVACGSTQLLRYPNVYGASQGCMLDPNLGGYISNGLYSNFLRYGYPQARPIIEDADNQSS</sequence>
<dbReference type="AlphaFoldDB" id="A0AAE1K5G2"/>
<evidence type="ECO:0000313" key="1">
    <source>
        <dbReference type="EMBL" id="KAK3863393.1"/>
    </source>
</evidence>
<reference evidence="1" key="1">
    <citation type="submission" date="2023-10" db="EMBL/GenBank/DDBJ databases">
        <title>Genome assemblies of two species of porcelain crab, Petrolisthes cinctipes and Petrolisthes manimaculis (Anomura: Porcellanidae).</title>
        <authorList>
            <person name="Angst P."/>
        </authorList>
    </citation>
    <scope>NUCLEOTIDE SEQUENCE</scope>
    <source>
        <strain evidence="1">PB745_01</strain>
        <tissue evidence="1">Gill</tissue>
    </source>
</reference>
<keyword evidence="2" id="KW-1185">Reference proteome</keyword>
<evidence type="ECO:0000313" key="2">
    <source>
        <dbReference type="Proteomes" id="UP001286313"/>
    </source>
</evidence>
<proteinExistence type="predicted"/>
<protein>
    <submittedName>
        <fullName evidence="1">Uncharacterized protein</fullName>
    </submittedName>
</protein>
<dbReference type="EMBL" id="JAWQEG010004025">
    <property type="protein sequence ID" value="KAK3863393.1"/>
    <property type="molecule type" value="Genomic_DNA"/>
</dbReference>
<accession>A0AAE1K5G2</accession>
<organism evidence="1 2">
    <name type="scientific">Petrolisthes cinctipes</name>
    <name type="common">Flat porcelain crab</name>
    <dbReference type="NCBI Taxonomy" id="88211"/>
    <lineage>
        <taxon>Eukaryota</taxon>
        <taxon>Metazoa</taxon>
        <taxon>Ecdysozoa</taxon>
        <taxon>Arthropoda</taxon>
        <taxon>Crustacea</taxon>
        <taxon>Multicrustacea</taxon>
        <taxon>Malacostraca</taxon>
        <taxon>Eumalacostraca</taxon>
        <taxon>Eucarida</taxon>
        <taxon>Decapoda</taxon>
        <taxon>Pleocyemata</taxon>
        <taxon>Anomura</taxon>
        <taxon>Galatheoidea</taxon>
        <taxon>Porcellanidae</taxon>
        <taxon>Petrolisthes</taxon>
    </lineage>
</organism>
<dbReference type="Proteomes" id="UP001286313">
    <property type="component" value="Unassembled WGS sequence"/>
</dbReference>